<evidence type="ECO:0000313" key="2">
    <source>
        <dbReference type="EMBL" id="MBP1042749.1"/>
    </source>
</evidence>
<comment type="caution">
    <text evidence="2">The sequence shown here is derived from an EMBL/GenBank/DDBJ whole genome shotgun (WGS) entry which is preliminary data.</text>
</comment>
<dbReference type="Gene3D" id="3.90.70.10">
    <property type="entry name" value="Cysteine proteinases"/>
    <property type="match status" value="1"/>
</dbReference>
<dbReference type="Pfam" id="PF13529">
    <property type="entry name" value="Peptidase_C39_2"/>
    <property type="match status" value="1"/>
</dbReference>
<dbReference type="PIRSF" id="PIRSF032442">
    <property type="entry name" value="UCP032442"/>
    <property type="match status" value="1"/>
</dbReference>
<dbReference type="PANTHER" id="PTHR37806:SF1">
    <property type="entry name" value="PEPTIDASE C39-LIKE DOMAIN-CONTAINING PROTEIN"/>
    <property type="match status" value="1"/>
</dbReference>
<keyword evidence="3" id="KW-1185">Reference proteome</keyword>
<dbReference type="AlphaFoldDB" id="A0A940SW93"/>
<accession>A0A940SW93</accession>
<sequence length="256" mass="28178">MKKNVSPRGKRNRLIATSVLLLTVGFGTSRLWQTITGKEIVAPESQKTATKPTADTVVINATQLDVPLIEQMEEPSLFNGCEITSLAMMLNYADISVTKNELAEAFPTVDYLDANGNYGDPNDGFVGDIYGVSIGYSVYHSPIYELAKNYTNEETVSDLTGKDFSKITEQVAAGNPVWVITTVPMAPTNDMEEWQTKNGTISISWNVHSVLVTGFDSDSIYVNDPYGEKNKQVDRADFEAAWTQMGSQAVVVQKER</sequence>
<organism evidence="2 3">
    <name type="scientific">Vagococcus allomyrinae</name>
    <dbReference type="NCBI Taxonomy" id="2794353"/>
    <lineage>
        <taxon>Bacteria</taxon>
        <taxon>Bacillati</taxon>
        <taxon>Bacillota</taxon>
        <taxon>Bacilli</taxon>
        <taxon>Lactobacillales</taxon>
        <taxon>Enterococcaceae</taxon>
        <taxon>Vagococcus</taxon>
    </lineage>
</organism>
<name>A0A940SW93_9ENTE</name>
<dbReference type="InterPro" id="IPR016997">
    <property type="entry name" value="UCP032442"/>
</dbReference>
<evidence type="ECO:0000259" key="1">
    <source>
        <dbReference type="Pfam" id="PF13529"/>
    </source>
</evidence>
<dbReference type="RefSeq" id="WP_209530222.1">
    <property type="nucleotide sequence ID" value="NZ_JAEEGA010000012.1"/>
</dbReference>
<dbReference type="CDD" id="cd02549">
    <property type="entry name" value="Peptidase_C39A"/>
    <property type="match status" value="1"/>
</dbReference>
<dbReference type="EMBL" id="JAEEGA010000012">
    <property type="protein sequence ID" value="MBP1042749.1"/>
    <property type="molecule type" value="Genomic_DNA"/>
</dbReference>
<proteinExistence type="predicted"/>
<dbReference type="InterPro" id="IPR039564">
    <property type="entry name" value="Peptidase_C39-like"/>
</dbReference>
<reference evidence="2" key="1">
    <citation type="submission" date="2020-12" db="EMBL/GenBank/DDBJ databases">
        <title>Vagococcus allomyrinae sp. nov. and Enterococcus lavae sp. nov., isolated from the larvae of Allomyrina dichotoma.</title>
        <authorList>
            <person name="Lee S.D."/>
        </authorList>
    </citation>
    <scope>NUCLEOTIDE SEQUENCE</scope>
    <source>
        <strain evidence="2">BWB3-3</strain>
    </source>
</reference>
<feature type="domain" description="Peptidase C39-like" evidence="1">
    <location>
        <begin position="64"/>
        <end position="226"/>
    </location>
</feature>
<dbReference type="PANTHER" id="PTHR37806">
    <property type="entry name" value="LMO0724 PROTEIN"/>
    <property type="match status" value="1"/>
</dbReference>
<gene>
    <name evidence="2" type="ORF">I6N95_17160</name>
</gene>
<protein>
    <submittedName>
        <fullName evidence="2">C39 family peptidase</fullName>
    </submittedName>
</protein>
<dbReference type="InterPro" id="IPR039563">
    <property type="entry name" value="Peptidase_C39_single_dom"/>
</dbReference>
<dbReference type="Proteomes" id="UP000674938">
    <property type="component" value="Unassembled WGS sequence"/>
</dbReference>
<evidence type="ECO:0000313" key="3">
    <source>
        <dbReference type="Proteomes" id="UP000674938"/>
    </source>
</evidence>